<organism evidence="4 5">
    <name type="scientific">Cryptosporangium phraense</name>
    <dbReference type="NCBI Taxonomy" id="2593070"/>
    <lineage>
        <taxon>Bacteria</taxon>
        <taxon>Bacillati</taxon>
        <taxon>Actinomycetota</taxon>
        <taxon>Actinomycetes</taxon>
        <taxon>Cryptosporangiales</taxon>
        <taxon>Cryptosporangiaceae</taxon>
        <taxon>Cryptosporangium</taxon>
    </lineage>
</organism>
<dbReference type="NCBIfam" id="TIGR00254">
    <property type="entry name" value="GGDEF"/>
    <property type="match status" value="1"/>
</dbReference>
<dbReference type="Proteomes" id="UP000317982">
    <property type="component" value="Unassembled WGS sequence"/>
</dbReference>
<dbReference type="PANTHER" id="PTHR45138">
    <property type="entry name" value="REGULATORY COMPONENTS OF SENSORY TRANSDUCTION SYSTEM"/>
    <property type="match status" value="1"/>
</dbReference>
<keyword evidence="2" id="KW-0472">Membrane</keyword>
<protein>
    <submittedName>
        <fullName evidence="4">GGDEF domain-containing protein</fullName>
    </submittedName>
</protein>
<name>A0A545AN87_9ACTN</name>
<evidence type="ECO:0000313" key="4">
    <source>
        <dbReference type="EMBL" id="TQS42804.1"/>
    </source>
</evidence>
<sequence>MRRRPGDRKSRPCPARRCGIPAPARPDPRFVSSVPRLQDPSVTTLGPAADPLLTAALAATLLLLLLALVVAYRRGHRNAAAQLQHELDALRRQTLTDPLTGIPNRRAGERLLNQAAETGADLWVAIVDLDDFKPVNDIHGHAAGDHLLQTVATILFTVAADITAEVTTDAPPASQAGQAARVGGDEFALYVPATADPDLVADRIDAAITAQTHRQRGLPPVRLSIGWASTRRVPIDQVVRAADAALACAKHAPRRGSAVRSARHHSARQESPNTVSVVTASEAHR</sequence>
<feature type="domain" description="GGDEF" evidence="3">
    <location>
        <begin position="120"/>
        <end position="262"/>
    </location>
</feature>
<gene>
    <name evidence="4" type="ORF">FL583_22365</name>
</gene>
<dbReference type="AlphaFoldDB" id="A0A545AN87"/>
<dbReference type="SMART" id="SM00267">
    <property type="entry name" value="GGDEF"/>
    <property type="match status" value="1"/>
</dbReference>
<feature type="compositionally biased region" description="Polar residues" evidence="1">
    <location>
        <begin position="269"/>
        <end position="279"/>
    </location>
</feature>
<reference evidence="4 5" key="1">
    <citation type="submission" date="2019-07" db="EMBL/GenBank/DDBJ databases">
        <title>Cryptosporangium phraense sp. nov., isolated from plant litter.</title>
        <authorList>
            <person name="Suriyachadkun C."/>
        </authorList>
    </citation>
    <scope>NUCLEOTIDE SEQUENCE [LARGE SCALE GENOMIC DNA]</scope>
    <source>
        <strain evidence="4 5">A-T 5661</strain>
    </source>
</reference>
<dbReference type="InParanoid" id="A0A545AN87"/>
<dbReference type="InterPro" id="IPR043128">
    <property type="entry name" value="Rev_trsase/Diguanyl_cyclase"/>
</dbReference>
<dbReference type="Gene3D" id="3.30.70.270">
    <property type="match status" value="1"/>
</dbReference>
<dbReference type="SUPFAM" id="SSF55073">
    <property type="entry name" value="Nucleotide cyclase"/>
    <property type="match status" value="1"/>
</dbReference>
<feature type="region of interest" description="Disordered" evidence="1">
    <location>
        <begin position="1"/>
        <end position="37"/>
    </location>
</feature>
<dbReference type="InterPro" id="IPR000160">
    <property type="entry name" value="GGDEF_dom"/>
</dbReference>
<comment type="caution">
    <text evidence="4">The sequence shown here is derived from an EMBL/GenBank/DDBJ whole genome shotgun (WGS) entry which is preliminary data.</text>
</comment>
<keyword evidence="5" id="KW-1185">Reference proteome</keyword>
<keyword evidence="2" id="KW-0812">Transmembrane</keyword>
<keyword evidence="2" id="KW-1133">Transmembrane helix</keyword>
<dbReference type="InterPro" id="IPR050469">
    <property type="entry name" value="Diguanylate_Cyclase"/>
</dbReference>
<feature type="transmembrane region" description="Helical" evidence="2">
    <location>
        <begin position="52"/>
        <end position="72"/>
    </location>
</feature>
<dbReference type="InterPro" id="IPR029787">
    <property type="entry name" value="Nucleotide_cyclase"/>
</dbReference>
<evidence type="ECO:0000256" key="1">
    <source>
        <dbReference type="SAM" id="MobiDB-lite"/>
    </source>
</evidence>
<accession>A0A545AN87</accession>
<dbReference type="EMBL" id="VIRS01000016">
    <property type="protein sequence ID" value="TQS42804.1"/>
    <property type="molecule type" value="Genomic_DNA"/>
</dbReference>
<dbReference type="GO" id="GO:0052621">
    <property type="term" value="F:diguanylate cyclase activity"/>
    <property type="evidence" value="ECO:0007669"/>
    <property type="project" value="TreeGrafter"/>
</dbReference>
<proteinExistence type="predicted"/>
<dbReference type="PANTHER" id="PTHR45138:SF9">
    <property type="entry name" value="DIGUANYLATE CYCLASE DGCM-RELATED"/>
    <property type="match status" value="1"/>
</dbReference>
<feature type="region of interest" description="Disordered" evidence="1">
    <location>
        <begin position="254"/>
        <end position="285"/>
    </location>
</feature>
<dbReference type="PROSITE" id="PS50887">
    <property type="entry name" value="GGDEF"/>
    <property type="match status" value="1"/>
</dbReference>
<dbReference type="CDD" id="cd01949">
    <property type="entry name" value="GGDEF"/>
    <property type="match status" value="1"/>
</dbReference>
<evidence type="ECO:0000256" key="2">
    <source>
        <dbReference type="SAM" id="Phobius"/>
    </source>
</evidence>
<dbReference type="Pfam" id="PF00990">
    <property type="entry name" value="GGDEF"/>
    <property type="match status" value="1"/>
</dbReference>
<evidence type="ECO:0000313" key="5">
    <source>
        <dbReference type="Proteomes" id="UP000317982"/>
    </source>
</evidence>
<evidence type="ECO:0000259" key="3">
    <source>
        <dbReference type="PROSITE" id="PS50887"/>
    </source>
</evidence>